<dbReference type="InterPro" id="IPR039171">
    <property type="entry name" value="Cwc2/Slt11"/>
</dbReference>
<evidence type="ECO:0000313" key="2">
    <source>
        <dbReference type="EMBL" id="KAK2097954.1"/>
    </source>
</evidence>
<keyword evidence="1" id="KW-0694">RNA-binding</keyword>
<comment type="caution">
    <text evidence="2">The sequence shown here is derived from an EMBL/GenBank/DDBJ whole genome shotgun (WGS) entry which is preliminary data.</text>
</comment>
<dbReference type="EMBL" id="JASSZA010000011">
    <property type="protein sequence ID" value="KAK2097954.1"/>
    <property type="molecule type" value="Genomic_DNA"/>
</dbReference>
<keyword evidence="3" id="KW-1185">Reference proteome</keyword>
<evidence type="ECO:0000313" key="3">
    <source>
        <dbReference type="Proteomes" id="UP001266305"/>
    </source>
</evidence>
<sequence length="164" mass="18760">MNALVLDYGLSIQVHVTELSLKDDLPKLDINEEYFMQNTDRAILDSDGTWSVGLVGRVTYTSDMLLKLAQSTPYYQRNEHIRSFWVKGECDGEEEGPYGHKKTTDPDVLLADKNIEDWYYGINDPGADKLIKKASACLVWIHQRAMLSLHSMLAIWVMPLLRQI</sequence>
<proteinExistence type="predicted"/>
<dbReference type="PANTHER" id="PTHR14089">
    <property type="entry name" value="PRE-MRNA-SPLICING FACTOR RBM22"/>
    <property type="match status" value="1"/>
</dbReference>
<protein>
    <submittedName>
        <fullName evidence="2">RNA binding motif protein 22</fullName>
    </submittedName>
</protein>
<accession>A0ABQ9ULM2</accession>
<name>A0ABQ9ULM2_SAGOE</name>
<gene>
    <name evidence="2" type="primary">RBM22_4</name>
    <name evidence="2" type="ORF">P7K49_023405</name>
</gene>
<dbReference type="Proteomes" id="UP001266305">
    <property type="component" value="Unassembled WGS sequence"/>
</dbReference>
<evidence type="ECO:0000256" key="1">
    <source>
        <dbReference type="ARBA" id="ARBA00022884"/>
    </source>
</evidence>
<dbReference type="PANTHER" id="PTHR14089:SF6">
    <property type="entry name" value="PRE-MRNA-SPLICING FACTOR RBM22"/>
    <property type="match status" value="1"/>
</dbReference>
<organism evidence="2 3">
    <name type="scientific">Saguinus oedipus</name>
    <name type="common">Cotton-top tamarin</name>
    <name type="synonym">Oedipomidas oedipus</name>
    <dbReference type="NCBI Taxonomy" id="9490"/>
    <lineage>
        <taxon>Eukaryota</taxon>
        <taxon>Metazoa</taxon>
        <taxon>Chordata</taxon>
        <taxon>Craniata</taxon>
        <taxon>Vertebrata</taxon>
        <taxon>Euteleostomi</taxon>
        <taxon>Mammalia</taxon>
        <taxon>Eutheria</taxon>
        <taxon>Euarchontoglires</taxon>
        <taxon>Primates</taxon>
        <taxon>Haplorrhini</taxon>
        <taxon>Platyrrhini</taxon>
        <taxon>Cebidae</taxon>
        <taxon>Callitrichinae</taxon>
        <taxon>Saguinus</taxon>
    </lineage>
</organism>
<reference evidence="2 3" key="1">
    <citation type="submission" date="2023-05" db="EMBL/GenBank/DDBJ databases">
        <title>B98-5 Cell Line De Novo Hybrid Assembly: An Optical Mapping Approach.</title>
        <authorList>
            <person name="Kananen K."/>
            <person name="Auerbach J.A."/>
            <person name="Kautto E."/>
            <person name="Blachly J.S."/>
        </authorList>
    </citation>
    <scope>NUCLEOTIDE SEQUENCE [LARGE SCALE GENOMIC DNA]</scope>
    <source>
        <strain evidence="2">B95-8</strain>
        <tissue evidence="2">Cell line</tissue>
    </source>
</reference>